<feature type="transmembrane region" description="Helical" evidence="1">
    <location>
        <begin position="132"/>
        <end position="149"/>
    </location>
</feature>
<dbReference type="AlphaFoldDB" id="A0A8J2LVL2"/>
<evidence type="ECO:0000313" key="3">
    <source>
        <dbReference type="Proteomes" id="UP000708208"/>
    </source>
</evidence>
<keyword evidence="1" id="KW-0812">Transmembrane</keyword>
<feature type="transmembrane region" description="Helical" evidence="1">
    <location>
        <begin position="101"/>
        <end position="120"/>
    </location>
</feature>
<gene>
    <name evidence="2" type="ORF">AFUS01_LOCUS46544</name>
</gene>
<feature type="transmembrane region" description="Helical" evidence="1">
    <location>
        <begin position="61"/>
        <end position="89"/>
    </location>
</feature>
<dbReference type="EMBL" id="CAJVCH010571404">
    <property type="protein sequence ID" value="CAG7837427.1"/>
    <property type="molecule type" value="Genomic_DNA"/>
</dbReference>
<dbReference type="Proteomes" id="UP000708208">
    <property type="component" value="Unassembled WGS sequence"/>
</dbReference>
<keyword evidence="3" id="KW-1185">Reference proteome</keyword>
<name>A0A8J2LVL2_9HEXA</name>
<protein>
    <submittedName>
        <fullName evidence="2">Uncharacterized protein</fullName>
    </submittedName>
</protein>
<sequence length="169" mass="19577">MDIFKIFQKVKLEKVVKGLAWVDLVFTVLEIIACIYYLISFSRFIYSWDKDLRSGNADRDLYLTALIIIKFSYFIILLIIGEAILGGYLLRALSLKHLHEIKIWGVVSTIYAALYLTEFISTLHTLPLMEDFSLGFHIFVKVPLLIAVYKYHKQSSQNGENFTNELNMV</sequence>
<feature type="transmembrane region" description="Helical" evidence="1">
    <location>
        <begin position="21"/>
        <end position="41"/>
    </location>
</feature>
<keyword evidence="1" id="KW-1133">Transmembrane helix</keyword>
<keyword evidence="1" id="KW-0472">Membrane</keyword>
<comment type="caution">
    <text evidence="2">The sequence shown here is derived from an EMBL/GenBank/DDBJ whole genome shotgun (WGS) entry which is preliminary data.</text>
</comment>
<proteinExistence type="predicted"/>
<organism evidence="2 3">
    <name type="scientific">Allacma fusca</name>
    <dbReference type="NCBI Taxonomy" id="39272"/>
    <lineage>
        <taxon>Eukaryota</taxon>
        <taxon>Metazoa</taxon>
        <taxon>Ecdysozoa</taxon>
        <taxon>Arthropoda</taxon>
        <taxon>Hexapoda</taxon>
        <taxon>Collembola</taxon>
        <taxon>Symphypleona</taxon>
        <taxon>Sminthuridae</taxon>
        <taxon>Allacma</taxon>
    </lineage>
</organism>
<evidence type="ECO:0000256" key="1">
    <source>
        <dbReference type="SAM" id="Phobius"/>
    </source>
</evidence>
<reference evidence="2" key="1">
    <citation type="submission" date="2021-06" db="EMBL/GenBank/DDBJ databases">
        <authorList>
            <person name="Hodson N. C."/>
            <person name="Mongue J. A."/>
            <person name="Jaron S. K."/>
        </authorList>
    </citation>
    <scope>NUCLEOTIDE SEQUENCE</scope>
</reference>
<evidence type="ECO:0000313" key="2">
    <source>
        <dbReference type="EMBL" id="CAG7837427.1"/>
    </source>
</evidence>
<accession>A0A8J2LVL2</accession>